<dbReference type="SUPFAM" id="SSF46785">
    <property type="entry name" value="Winged helix' DNA-binding domain"/>
    <property type="match status" value="1"/>
</dbReference>
<sequence>MTLSGTNLEHAKVHNRRVVIETIRLHGQLTRAEIARLTHLTPQTVSNITRELEQTGWLQSHQPIRSGRGQPAIPLSIAPDGAYSIGIHLDQGLLTIIVADLAGHALQRCDVSLQSNEPSDILGQVKNILHKLRHSDRFDWQKVLGIGWVMPGPFNVRGISSAGPTTLHGWENININNELETEFGFPVWVANDATAAALGERLYGVATQLHSFVYLFINNGLGAGIYLNGHIYDGCSHNAGEIGHIIVQPQGRLCFCGNQGCLERYLSLQAAYELCQLVGDEATPQQLLRIDDEQLEQWLQVAVCATRQAVNIVECLFDAEAVILGGMIPEPILAKLVNRLAPLPRSVRSRVPDELRVRIGQTGLDAAALGAAALPILLIAQDSNFDRL</sequence>
<dbReference type="Pfam" id="PF01047">
    <property type="entry name" value="MarR"/>
    <property type="match status" value="1"/>
</dbReference>
<evidence type="ECO:0000259" key="3">
    <source>
        <dbReference type="Pfam" id="PF01047"/>
    </source>
</evidence>
<keyword evidence="2" id="KW-0119">Carbohydrate metabolism</keyword>
<reference evidence="4 5" key="1">
    <citation type="journal article" date="2013" name="Int. J. Syst. Evol. Microbiol.">
        <title>Celerinatantimonas yamalensis sp. nov., a cold-adapted diazotrophic bacterium from a cold permafrost brine.</title>
        <authorList>
            <person name="Shcherbakova V."/>
            <person name="Chuvilskaya N."/>
            <person name="Rivkina E."/>
            <person name="Demidov N."/>
            <person name="Uchaeva V."/>
            <person name="Suetin S."/>
            <person name="Suzina N."/>
            <person name="Gilichinsky D."/>
        </authorList>
    </citation>
    <scope>NUCLEOTIDE SEQUENCE [LARGE SCALE GENOMIC DNA]</scope>
    <source>
        <strain evidence="4 5">C7</strain>
    </source>
</reference>
<organism evidence="4 5">
    <name type="scientific">Celerinatantimonas yamalensis</name>
    <dbReference type="NCBI Taxonomy" id="559956"/>
    <lineage>
        <taxon>Bacteria</taxon>
        <taxon>Pseudomonadati</taxon>
        <taxon>Pseudomonadota</taxon>
        <taxon>Gammaproteobacteria</taxon>
        <taxon>Celerinatantimonadaceae</taxon>
        <taxon>Celerinatantimonas</taxon>
    </lineage>
</organism>
<proteinExistence type="inferred from homology"/>
<dbReference type="InterPro" id="IPR043129">
    <property type="entry name" value="ATPase_NBD"/>
</dbReference>
<dbReference type="EMBL" id="JBEQCT010000007">
    <property type="protein sequence ID" value="MFM2486265.1"/>
    <property type="molecule type" value="Genomic_DNA"/>
</dbReference>
<dbReference type="PANTHER" id="PTHR18964">
    <property type="entry name" value="ROK (REPRESSOR, ORF, KINASE) FAMILY"/>
    <property type="match status" value="1"/>
</dbReference>
<dbReference type="Gene3D" id="1.10.10.10">
    <property type="entry name" value="Winged helix-like DNA-binding domain superfamily/Winged helix DNA-binding domain"/>
    <property type="match status" value="1"/>
</dbReference>
<dbReference type="InterPro" id="IPR049874">
    <property type="entry name" value="ROK_cs"/>
</dbReference>
<protein>
    <submittedName>
        <fullName evidence="4">ROK family transcriptional regulator</fullName>
    </submittedName>
</protein>
<dbReference type="RefSeq" id="WP_408624599.1">
    <property type="nucleotide sequence ID" value="NZ_JBEQCT010000007.1"/>
</dbReference>
<dbReference type="SUPFAM" id="SSF53067">
    <property type="entry name" value="Actin-like ATPase domain"/>
    <property type="match status" value="1"/>
</dbReference>
<evidence type="ECO:0000313" key="5">
    <source>
        <dbReference type="Proteomes" id="UP001629953"/>
    </source>
</evidence>
<gene>
    <name evidence="4" type="ORF">ABUE30_14545</name>
</gene>
<dbReference type="InterPro" id="IPR000600">
    <property type="entry name" value="ROK"/>
</dbReference>
<evidence type="ECO:0000256" key="1">
    <source>
        <dbReference type="ARBA" id="ARBA00006479"/>
    </source>
</evidence>
<accession>A0ABW9GAJ2</accession>
<dbReference type="PANTHER" id="PTHR18964:SF149">
    <property type="entry name" value="BIFUNCTIONAL UDP-N-ACETYLGLUCOSAMINE 2-EPIMERASE_N-ACETYLMANNOSAMINE KINASE"/>
    <property type="match status" value="1"/>
</dbReference>
<dbReference type="InterPro" id="IPR036388">
    <property type="entry name" value="WH-like_DNA-bd_sf"/>
</dbReference>
<feature type="domain" description="HTH marR-type" evidence="3">
    <location>
        <begin position="18"/>
        <end position="62"/>
    </location>
</feature>
<comment type="similarity">
    <text evidence="1">Belongs to the ROK (NagC/XylR) family.</text>
</comment>
<evidence type="ECO:0000256" key="2">
    <source>
        <dbReference type="ARBA" id="ARBA00023277"/>
    </source>
</evidence>
<dbReference type="InterPro" id="IPR036390">
    <property type="entry name" value="WH_DNA-bd_sf"/>
</dbReference>
<dbReference type="Proteomes" id="UP001629953">
    <property type="component" value="Unassembled WGS sequence"/>
</dbReference>
<dbReference type="Pfam" id="PF00480">
    <property type="entry name" value="ROK"/>
    <property type="match status" value="1"/>
</dbReference>
<comment type="caution">
    <text evidence="4">The sequence shown here is derived from an EMBL/GenBank/DDBJ whole genome shotgun (WGS) entry which is preliminary data.</text>
</comment>
<name>A0ABW9GAJ2_9GAMM</name>
<keyword evidence="5" id="KW-1185">Reference proteome</keyword>
<dbReference type="InterPro" id="IPR000835">
    <property type="entry name" value="HTH_MarR-typ"/>
</dbReference>
<dbReference type="Gene3D" id="3.30.420.40">
    <property type="match status" value="2"/>
</dbReference>
<evidence type="ECO:0000313" key="4">
    <source>
        <dbReference type="EMBL" id="MFM2486265.1"/>
    </source>
</evidence>
<dbReference type="PROSITE" id="PS01125">
    <property type="entry name" value="ROK"/>
    <property type="match status" value="1"/>
</dbReference>